<feature type="non-terminal residue" evidence="1">
    <location>
        <position position="1"/>
    </location>
</feature>
<sequence length="14" mass="1600">LGHEMLEEQKLTAT</sequence>
<gene>
    <name evidence="1" type="ORF">F387_00001</name>
</gene>
<protein>
    <submittedName>
        <fullName evidence="1">Uncharacterized protein</fullName>
    </submittedName>
</protein>
<organism evidence="1 2">
    <name type="scientific">Wohlfahrtiimonas chitiniclastica SH04</name>
    <dbReference type="NCBI Taxonomy" id="1261130"/>
    <lineage>
        <taxon>Bacteria</taxon>
        <taxon>Pseudomonadati</taxon>
        <taxon>Pseudomonadota</taxon>
        <taxon>Gammaproteobacteria</taxon>
        <taxon>Cardiobacteriales</taxon>
        <taxon>Ignatzschineriaceae</taxon>
        <taxon>Wohlfahrtiimonas</taxon>
    </lineage>
</organism>
<name>L8Y2B9_9GAMM</name>
<accession>L8Y2B9</accession>
<dbReference type="HOGENOM" id="CLU_3434782_0_0_6"/>
<proteinExistence type="predicted"/>
<dbReference type="EMBL" id="AOBV01000002">
    <property type="protein sequence ID" value="ELV08611.1"/>
    <property type="molecule type" value="Genomic_DNA"/>
</dbReference>
<evidence type="ECO:0000313" key="1">
    <source>
        <dbReference type="EMBL" id="ELV08611.1"/>
    </source>
</evidence>
<evidence type="ECO:0000313" key="2">
    <source>
        <dbReference type="Proteomes" id="UP000011617"/>
    </source>
</evidence>
<reference evidence="1 2" key="1">
    <citation type="journal article" date="2013" name="Genome Announc.">
        <title>Complete Genome Sequence of Wohlfahrtiimonas chitiniclastica Strain SH04, Isolated from Chrysomya megacephala Collected from Pudong International Airport in China.</title>
        <authorList>
            <person name="Cao X.M."/>
            <person name="Chen T."/>
            <person name="Xu L.Z."/>
            <person name="Yao L.S."/>
            <person name="Qi J."/>
            <person name="Zhang X.L."/>
            <person name="Yan Q.L."/>
            <person name="Deng Y.H."/>
            <person name="Guo T.Y."/>
            <person name="Wang J."/>
            <person name="Hu K.X."/>
            <person name="Xu B.L."/>
        </authorList>
    </citation>
    <scope>NUCLEOTIDE SEQUENCE [LARGE SCALE GENOMIC DNA]</scope>
    <source>
        <strain evidence="1 2">SH04</strain>
    </source>
</reference>
<comment type="caution">
    <text evidence="1">The sequence shown here is derived from an EMBL/GenBank/DDBJ whole genome shotgun (WGS) entry which is preliminary data.</text>
</comment>
<dbReference type="Proteomes" id="UP000011617">
    <property type="component" value="Unassembled WGS sequence"/>
</dbReference>
<keyword evidence="2" id="KW-1185">Reference proteome</keyword>